<dbReference type="PANTHER" id="PTHR28467">
    <property type="entry name" value="PAXIP1-ASSOCIATED GLUTAMATE-RICH PROTEIN 1"/>
    <property type="match status" value="1"/>
</dbReference>
<comment type="caution">
    <text evidence="2">The sequence shown here is derived from an EMBL/GenBank/DDBJ whole genome shotgun (WGS) entry which is preliminary data.</text>
</comment>
<dbReference type="OMA" id="WSVECSD"/>
<dbReference type="Pfam" id="PF15364">
    <property type="entry name" value="PAXIP1_C"/>
    <property type="match status" value="1"/>
</dbReference>
<dbReference type="GO" id="GO:0044666">
    <property type="term" value="C:MLL3/4 complex"/>
    <property type="evidence" value="ECO:0007669"/>
    <property type="project" value="TreeGrafter"/>
</dbReference>
<protein>
    <recommendedName>
        <fullName evidence="4">PAXIP1-associated glutamate-rich protein 1</fullName>
    </recommendedName>
</protein>
<evidence type="ECO:0000313" key="2">
    <source>
        <dbReference type="EMBL" id="KNC31026.1"/>
    </source>
</evidence>
<dbReference type="PANTHER" id="PTHR28467:SF1">
    <property type="entry name" value="PAXIP1-ASSOCIATED GLUTAMATE-RICH PROTEIN 1"/>
    <property type="match status" value="1"/>
</dbReference>
<evidence type="ECO:0000256" key="1">
    <source>
        <dbReference type="SAM" id="MobiDB-lite"/>
    </source>
</evidence>
<proteinExistence type="predicted"/>
<dbReference type="GO" id="GO:0030331">
    <property type="term" value="F:nuclear estrogen receptor binding"/>
    <property type="evidence" value="ECO:0007669"/>
    <property type="project" value="TreeGrafter"/>
</dbReference>
<dbReference type="GO" id="GO:1902808">
    <property type="term" value="P:positive regulation of cell cycle G1/S phase transition"/>
    <property type="evidence" value="ECO:0007669"/>
    <property type="project" value="TreeGrafter"/>
</dbReference>
<name>A0A0L0CFK7_LUCCU</name>
<dbReference type="InterPro" id="IPR028213">
    <property type="entry name" value="PA1"/>
</dbReference>
<keyword evidence="3" id="KW-1185">Reference proteome</keyword>
<evidence type="ECO:0008006" key="4">
    <source>
        <dbReference type="Google" id="ProtNLM"/>
    </source>
</evidence>
<dbReference type="AlphaFoldDB" id="A0A0L0CFK7"/>
<gene>
    <name evidence="2" type="ORF">FF38_13418</name>
</gene>
<dbReference type="OrthoDB" id="10067843at2759"/>
<organism evidence="2 3">
    <name type="scientific">Lucilia cuprina</name>
    <name type="common">Green bottle fly</name>
    <name type="synonym">Australian sheep blowfly</name>
    <dbReference type="NCBI Taxonomy" id="7375"/>
    <lineage>
        <taxon>Eukaryota</taxon>
        <taxon>Metazoa</taxon>
        <taxon>Ecdysozoa</taxon>
        <taxon>Arthropoda</taxon>
        <taxon>Hexapoda</taxon>
        <taxon>Insecta</taxon>
        <taxon>Pterygota</taxon>
        <taxon>Neoptera</taxon>
        <taxon>Endopterygota</taxon>
        <taxon>Diptera</taxon>
        <taxon>Brachycera</taxon>
        <taxon>Muscomorpha</taxon>
        <taxon>Oestroidea</taxon>
        <taxon>Calliphoridae</taxon>
        <taxon>Luciliinae</taxon>
        <taxon>Lucilia</taxon>
    </lineage>
</organism>
<dbReference type="EMBL" id="JRES01000457">
    <property type="protein sequence ID" value="KNC31026.1"/>
    <property type="molecule type" value="Genomic_DNA"/>
</dbReference>
<dbReference type="STRING" id="7375.A0A0L0CFK7"/>
<feature type="region of interest" description="Disordered" evidence="1">
    <location>
        <begin position="44"/>
        <end position="103"/>
    </location>
</feature>
<dbReference type="Proteomes" id="UP000037069">
    <property type="component" value="Unassembled WGS sequence"/>
</dbReference>
<evidence type="ECO:0000313" key="3">
    <source>
        <dbReference type="Proteomes" id="UP000037069"/>
    </source>
</evidence>
<reference evidence="2 3" key="1">
    <citation type="journal article" date="2015" name="Nat. Commun.">
        <title>Lucilia cuprina genome unlocks parasitic fly biology to underpin future interventions.</title>
        <authorList>
            <person name="Anstead C.A."/>
            <person name="Korhonen P.K."/>
            <person name="Young N.D."/>
            <person name="Hall R.S."/>
            <person name="Jex A.R."/>
            <person name="Murali S.C."/>
            <person name="Hughes D.S."/>
            <person name="Lee S.F."/>
            <person name="Perry T."/>
            <person name="Stroehlein A.J."/>
            <person name="Ansell B.R."/>
            <person name="Breugelmans B."/>
            <person name="Hofmann A."/>
            <person name="Qu J."/>
            <person name="Dugan S."/>
            <person name="Lee S.L."/>
            <person name="Chao H."/>
            <person name="Dinh H."/>
            <person name="Han Y."/>
            <person name="Doddapaneni H.V."/>
            <person name="Worley K.C."/>
            <person name="Muzny D.M."/>
            <person name="Ioannidis P."/>
            <person name="Waterhouse R.M."/>
            <person name="Zdobnov E.M."/>
            <person name="James P.J."/>
            <person name="Bagnall N.H."/>
            <person name="Kotze A.C."/>
            <person name="Gibbs R.A."/>
            <person name="Richards S."/>
            <person name="Batterham P."/>
            <person name="Gasser R.B."/>
        </authorList>
    </citation>
    <scope>NUCLEOTIDE SEQUENCE [LARGE SCALE GENOMIC DNA]</scope>
    <source>
        <strain evidence="2 3">LS</strain>
        <tissue evidence="2">Full body</tissue>
    </source>
</reference>
<sequence length="127" mass="14124">MSSEVSSTNDICLKDNDEFYPSAEELENYYNMLENGTILELEWQCPGRRPPSPDCSSSGSKEQTNSTDITETQEPLKSNDFDFSDDVAQPQMRVRSQNSTPKSVKKITANFAGVMEALKKKNAEGSS</sequence>
<dbReference type="GO" id="GO:0033148">
    <property type="term" value="P:positive regulation of intracellular estrogen receptor signaling pathway"/>
    <property type="evidence" value="ECO:0007669"/>
    <property type="project" value="TreeGrafter"/>
</dbReference>
<feature type="compositionally biased region" description="Polar residues" evidence="1">
    <location>
        <begin position="54"/>
        <end position="76"/>
    </location>
</feature>
<accession>A0A0L0CFK7</accession>